<sequence length="63" mass="7168">LQKGHWYKDNSMGYGKLRKMMNNIATHTGINLSNRQKITNCSCNLLIKNNGLLDSDLQMFSGH</sequence>
<feature type="non-terminal residue" evidence="1">
    <location>
        <position position="1"/>
    </location>
</feature>
<gene>
    <name evidence="1" type="ORF">GMARGA_LOCUS30521</name>
</gene>
<dbReference type="Proteomes" id="UP000789901">
    <property type="component" value="Unassembled WGS sequence"/>
</dbReference>
<dbReference type="EMBL" id="CAJVQB010043198">
    <property type="protein sequence ID" value="CAG8830999.1"/>
    <property type="molecule type" value="Genomic_DNA"/>
</dbReference>
<keyword evidence="2" id="KW-1185">Reference proteome</keyword>
<name>A0ABN7WGF3_GIGMA</name>
<organism evidence="1 2">
    <name type="scientific">Gigaspora margarita</name>
    <dbReference type="NCBI Taxonomy" id="4874"/>
    <lineage>
        <taxon>Eukaryota</taxon>
        <taxon>Fungi</taxon>
        <taxon>Fungi incertae sedis</taxon>
        <taxon>Mucoromycota</taxon>
        <taxon>Glomeromycotina</taxon>
        <taxon>Glomeromycetes</taxon>
        <taxon>Diversisporales</taxon>
        <taxon>Gigasporaceae</taxon>
        <taxon>Gigaspora</taxon>
    </lineage>
</organism>
<evidence type="ECO:0000313" key="2">
    <source>
        <dbReference type="Proteomes" id="UP000789901"/>
    </source>
</evidence>
<reference evidence="1 2" key="1">
    <citation type="submission" date="2021-06" db="EMBL/GenBank/DDBJ databases">
        <authorList>
            <person name="Kallberg Y."/>
            <person name="Tangrot J."/>
            <person name="Rosling A."/>
        </authorList>
    </citation>
    <scope>NUCLEOTIDE SEQUENCE [LARGE SCALE GENOMIC DNA]</scope>
    <source>
        <strain evidence="1 2">120-4 pot B 10/14</strain>
    </source>
</reference>
<accession>A0ABN7WGF3</accession>
<protein>
    <submittedName>
        <fullName evidence="1">21775_t:CDS:1</fullName>
    </submittedName>
</protein>
<evidence type="ECO:0000313" key="1">
    <source>
        <dbReference type="EMBL" id="CAG8830999.1"/>
    </source>
</evidence>
<proteinExistence type="predicted"/>
<comment type="caution">
    <text evidence="1">The sequence shown here is derived from an EMBL/GenBank/DDBJ whole genome shotgun (WGS) entry which is preliminary data.</text>
</comment>